<evidence type="ECO:0000313" key="7">
    <source>
        <dbReference type="EMBL" id="QKG70462.1"/>
    </source>
</evidence>
<keyword evidence="1" id="KW-0001">2Fe-2S</keyword>
<dbReference type="RefSeq" id="WP_173212524.1">
    <property type="nucleotide sequence ID" value="NZ_CP053921.1"/>
</dbReference>
<accession>A0A7D4BF85</accession>
<dbReference type="CDD" id="cd03467">
    <property type="entry name" value="Rieske"/>
    <property type="match status" value="1"/>
</dbReference>
<keyword evidence="2" id="KW-0479">Metal-binding</keyword>
<keyword evidence="3" id="KW-0560">Oxidoreductase</keyword>
<dbReference type="GO" id="GO:0051537">
    <property type="term" value="F:2 iron, 2 sulfur cluster binding"/>
    <property type="evidence" value="ECO:0007669"/>
    <property type="project" value="UniProtKB-KW"/>
</dbReference>
<reference evidence="7 8" key="1">
    <citation type="submission" date="2020-05" db="EMBL/GenBank/DDBJ databases">
        <title>Erythrobacter mangrovi sp. nov., isolated from rhizosphere soil of mangrove plant (Kandelia candel).</title>
        <authorList>
            <person name="Ye Y.H."/>
        </authorList>
    </citation>
    <scope>NUCLEOTIDE SEQUENCE [LARGE SCALE GENOMIC DNA]</scope>
    <source>
        <strain evidence="7 8">EB310</strain>
    </source>
</reference>
<dbReference type="SUPFAM" id="SSF50022">
    <property type="entry name" value="ISP domain"/>
    <property type="match status" value="1"/>
</dbReference>
<dbReference type="InterPro" id="IPR036922">
    <property type="entry name" value="Rieske_2Fe-2S_sf"/>
</dbReference>
<proteinExistence type="predicted"/>
<dbReference type="PANTHER" id="PTHR21266">
    <property type="entry name" value="IRON-SULFUR DOMAIN CONTAINING PROTEIN"/>
    <property type="match status" value="1"/>
</dbReference>
<dbReference type="InterPro" id="IPR050584">
    <property type="entry name" value="Cholesterol_7-desaturase"/>
</dbReference>
<evidence type="ECO:0000313" key="8">
    <source>
        <dbReference type="Proteomes" id="UP000504693"/>
    </source>
</evidence>
<evidence type="ECO:0000256" key="2">
    <source>
        <dbReference type="ARBA" id="ARBA00022723"/>
    </source>
</evidence>
<protein>
    <submittedName>
        <fullName evidence="7">Rieske (2Fe-2S) protein</fullName>
    </submittedName>
</protein>
<organism evidence="7 8">
    <name type="scientific">Erythrobacter mangrovi</name>
    <dbReference type="NCBI Taxonomy" id="2739433"/>
    <lineage>
        <taxon>Bacteria</taxon>
        <taxon>Pseudomonadati</taxon>
        <taxon>Pseudomonadota</taxon>
        <taxon>Alphaproteobacteria</taxon>
        <taxon>Sphingomonadales</taxon>
        <taxon>Erythrobacteraceae</taxon>
        <taxon>Erythrobacter/Porphyrobacter group</taxon>
        <taxon>Erythrobacter</taxon>
    </lineage>
</organism>
<dbReference type="Gene3D" id="2.102.10.10">
    <property type="entry name" value="Rieske [2Fe-2S] iron-sulphur domain"/>
    <property type="match status" value="1"/>
</dbReference>
<dbReference type="Pfam" id="PF00355">
    <property type="entry name" value="Rieske"/>
    <property type="match status" value="1"/>
</dbReference>
<dbReference type="GO" id="GO:0046872">
    <property type="term" value="F:metal ion binding"/>
    <property type="evidence" value="ECO:0007669"/>
    <property type="project" value="UniProtKB-KW"/>
</dbReference>
<dbReference type="PROSITE" id="PS51296">
    <property type="entry name" value="RIESKE"/>
    <property type="match status" value="1"/>
</dbReference>
<evidence type="ECO:0000259" key="6">
    <source>
        <dbReference type="PROSITE" id="PS51296"/>
    </source>
</evidence>
<dbReference type="GO" id="GO:0016491">
    <property type="term" value="F:oxidoreductase activity"/>
    <property type="evidence" value="ECO:0007669"/>
    <property type="project" value="UniProtKB-KW"/>
</dbReference>
<sequence>MELTAPHVGEGDIAAFAGRSRAVDRSTLEGLHYLGNYVRDLPVNLARMIENAYDWEHLPFVHPSSFAAIAPVDSGNWGWRCKTALPNEGGEQLIELLVDAPGHYWATTVVDGPGRGTQIHTQAAARDEGGITVDVRFYAPQAPESPAQAAMILAYLQAQYATLYDEDQALMTGRQAALDERRTLRTGDAAAQADLGLEADLDRARVYDALLGERRALVRFHGDRWIAHSARCPHALGPLEGVEPDAGGRITCPWHGYRFDLATGAEQHGRCGALALLDTSLRDGHLIVLSSA</sequence>
<gene>
    <name evidence="7" type="ORF">HQR01_03265</name>
</gene>
<dbReference type="Gene3D" id="3.90.380.10">
    <property type="entry name" value="Naphthalene 1,2-dioxygenase Alpha Subunit, Chain A, domain 1"/>
    <property type="match status" value="1"/>
</dbReference>
<dbReference type="Proteomes" id="UP000504693">
    <property type="component" value="Chromosome"/>
</dbReference>
<dbReference type="AlphaFoldDB" id="A0A7D4BF85"/>
<feature type="domain" description="Rieske" evidence="6">
    <location>
        <begin position="193"/>
        <end position="288"/>
    </location>
</feature>
<dbReference type="InterPro" id="IPR017941">
    <property type="entry name" value="Rieske_2Fe-2S"/>
</dbReference>
<dbReference type="EMBL" id="CP053921">
    <property type="protein sequence ID" value="QKG70462.1"/>
    <property type="molecule type" value="Genomic_DNA"/>
</dbReference>
<keyword evidence="8" id="KW-1185">Reference proteome</keyword>
<evidence type="ECO:0000256" key="3">
    <source>
        <dbReference type="ARBA" id="ARBA00023002"/>
    </source>
</evidence>
<keyword evidence="4" id="KW-0408">Iron</keyword>
<evidence type="ECO:0000256" key="4">
    <source>
        <dbReference type="ARBA" id="ARBA00023004"/>
    </source>
</evidence>
<dbReference type="KEGG" id="emv:HQR01_03265"/>
<keyword evidence="5" id="KW-0411">Iron-sulfur</keyword>
<dbReference type="SUPFAM" id="SSF55961">
    <property type="entry name" value="Bet v1-like"/>
    <property type="match status" value="1"/>
</dbReference>
<evidence type="ECO:0000256" key="5">
    <source>
        <dbReference type="ARBA" id="ARBA00023014"/>
    </source>
</evidence>
<dbReference type="PANTHER" id="PTHR21266:SF60">
    <property type="entry name" value="3-KETOSTEROID-9-ALPHA-MONOOXYGENASE, OXYGENASE COMPONENT"/>
    <property type="match status" value="1"/>
</dbReference>
<name>A0A7D4BF85_9SPHN</name>
<evidence type="ECO:0000256" key="1">
    <source>
        <dbReference type="ARBA" id="ARBA00022714"/>
    </source>
</evidence>